<accession>A0A9D4J7J7</accession>
<proteinExistence type="predicted"/>
<comment type="caution">
    <text evidence="2">The sequence shown here is derived from an EMBL/GenBank/DDBJ whole genome shotgun (WGS) entry which is preliminary data.</text>
</comment>
<keyword evidence="3" id="KW-1185">Reference proteome</keyword>
<organism evidence="2 3">
    <name type="scientific">Dreissena polymorpha</name>
    <name type="common">Zebra mussel</name>
    <name type="synonym">Mytilus polymorpha</name>
    <dbReference type="NCBI Taxonomy" id="45954"/>
    <lineage>
        <taxon>Eukaryota</taxon>
        <taxon>Metazoa</taxon>
        <taxon>Spiralia</taxon>
        <taxon>Lophotrochozoa</taxon>
        <taxon>Mollusca</taxon>
        <taxon>Bivalvia</taxon>
        <taxon>Autobranchia</taxon>
        <taxon>Heteroconchia</taxon>
        <taxon>Euheterodonta</taxon>
        <taxon>Imparidentia</taxon>
        <taxon>Neoheterodontei</taxon>
        <taxon>Myida</taxon>
        <taxon>Dreissenoidea</taxon>
        <taxon>Dreissenidae</taxon>
        <taxon>Dreissena</taxon>
    </lineage>
</organism>
<evidence type="ECO:0000313" key="3">
    <source>
        <dbReference type="Proteomes" id="UP000828390"/>
    </source>
</evidence>
<sequence>MYYLNGIYVFPHKTEGKSTSLRRESVPPPNMQDHWLLGQASSNSPTNISSCLPHSRSGMD</sequence>
<protein>
    <submittedName>
        <fullName evidence="2">Uncharacterized protein</fullName>
    </submittedName>
</protein>
<name>A0A9D4J7J7_DREPO</name>
<reference evidence="2" key="1">
    <citation type="journal article" date="2019" name="bioRxiv">
        <title>The Genome of the Zebra Mussel, Dreissena polymorpha: A Resource for Invasive Species Research.</title>
        <authorList>
            <person name="McCartney M.A."/>
            <person name="Auch B."/>
            <person name="Kono T."/>
            <person name="Mallez S."/>
            <person name="Zhang Y."/>
            <person name="Obille A."/>
            <person name="Becker A."/>
            <person name="Abrahante J.E."/>
            <person name="Garbe J."/>
            <person name="Badalamenti J.P."/>
            <person name="Herman A."/>
            <person name="Mangelson H."/>
            <person name="Liachko I."/>
            <person name="Sullivan S."/>
            <person name="Sone E.D."/>
            <person name="Koren S."/>
            <person name="Silverstein K.A.T."/>
            <person name="Beckman K.B."/>
            <person name="Gohl D.M."/>
        </authorList>
    </citation>
    <scope>NUCLEOTIDE SEQUENCE</scope>
    <source>
        <strain evidence="2">Duluth1</strain>
        <tissue evidence="2">Whole animal</tissue>
    </source>
</reference>
<dbReference type="Proteomes" id="UP000828390">
    <property type="component" value="Unassembled WGS sequence"/>
</dbReference>
<evidence type="ECO:0000256" key="1">
    <source>
        <dbReference type="SAM" id="MobiDB-lite"/>
    </source>
</evidence>
<feature type="compositionally biased region" description="Polar residues" evidence="1">
    <location>
        <begin position="39"/>
        <end position="52"/>
    </location>
</feature>
<reference evidence="2" key="2">
    <citation type="submission" date="2020-11" db="EMBL/GenBank/DDBJ databases">
        <authorList>
            <person name="McCartney M.A."/>
            <person name="Auch B."/>
            <person name="Kono T."/>
            <person name="Mallez S."/>
            <person name="Becker A."/>
            <person name="Gohl D.M."/>
            <person name="Silverstein K.A.T."/>
            <person name="Koren S."/>
            <person name="Bechman K.B."/>
            <person name="Herman A."/>
            <person name="Abrahante J.E."/>
            <person name="Garbe J."/>
        </authorList>
    </citation>
    <scope>NUCLEOTIDE SEQUENCE</scope>
    <source>
        <strain evidence="2">Duluth1</strain>
        <tissue evidence="2">Whole animal</tissue>
    </source>
</reference>
<evidence type="ECO:0000313" key="2">
    <source>
        <dbReference type="EMBL" id="KAH3799069.1"/>
    </source>
</evidence>
<gene>
    <name evidence="2" type="ORF">DPMN_152672</name>
</gene>
<feature type="region of interest" description="Disordered" evidence="1">
    <location>
        <begin position="15"/>
        <end position="60"/>
    </location>
</feature>
<dbReference type="EMBL" id="JAIWYP010000007">
    <property type="protein sequence ID" value="KAH3799069.1"/>
    <property type="molecule type" value="Genomic_DNA"/>
</dbReference>
<dbReference type="AlphaFoldDB" id="A0A9D4J7J7"/>
<feature type="compositionally biased region" description="Basic and acidic residues" evidence="1">
    <location>
        <begin position="15"/>
        <end position="25"/>
    </location>
</feature>